<evidence type="ECO:0000313" key="11">
    <source>
        <dbReference type="EMBL" id="KAE9187096.1"/>
    </source>
</evidence>
<keyword evidence="4" id="KW-0540">Nuclease</keyword>
<keyword evidence="3" id="KW-0548">Nucleotidyltransferase</keyword>
<keyword evidence="5" id="KW-0255">Endonuclease</keyword>
<dbReference type="InterPro" id="IPR043502">
    <property type="entry name" value="DNA/RNA_pol_sf"/>
</dbReference>
<dbReference type="Gene3D" id="2.40.70.10">
    <property type="entry name" value="Acid Proteases"/>
    <property type="match status" value="1"/>
</dbReference>
<proteinExistence type="predicted"/>
<dbReference type="GO" id="GO:0003676">
    <property type="term" value="F:nucleic acid binding"/>
    <property type="evidence" value="ECO:0007669"/>
    <property type="project" value="InterPro"/>
</dbReference>
<evidence type="ECO:0000256" key="5">
    <source>
        <dbReference type="ARBA" id="ARBA00022759"/>
    </source>
</evidence>
<feature type="compositionally biased region" description="Basic and acidic residues" evidence="8">
    <location>
        <begin position="1286"/>
        <end position="1298"/>
    </location>
</feature>
<dbReference type="Pfam" id="PF00078">
    <property type="entry name" value="RVT_1"/>
    <property type="match status" value="1"/>
</dbReference>
<dbReference type="CDD" id="cd09274">
    <property type="entry name" value="RNase_HI_RT_Ty3"/>
    <property type="match status" value="1"/>
</dbReference>
<dbReference type="InterPro" id="IPR041373">
    <property type="entry name" value="RT_RNaseH"/>
</dbReference>
<dbReference type="CDD" id="cd00303">
    <property type="entry name" value="retropepsin_like"/>
    <property type="match status" value="1"/>
</dbReference>
<dbReference type="InterPro" id="IPR050951">
    <property type="entry name" value="Retrovirus_Pol_polyprotein"/>
</dbReference>
<reference evidence="11 12" key="1">
    <citation type="submission" date="2018-08" db="EMBL/GenBank/DDBJ databases">
        <title>Genomic investigation of the strawberry pathogen Phytophthora fragariae indicates pathogenicity is determined by transcriptional variation in three key races.</title>
        <authorList>
            <person name="Adams T.M."/>
            <person name="Armitage A.D."/>
            <person name="Sobczyk M.K."/>
            <person name="Bates H.J."/>
            <person name="Dunwell J.M."/>
            <person name="Nellist C.F."/>
            <person name="Harrison R.J."/>
        </authorList>
    </citation>
    <scope>NUCLEOTIDE SEQUENCE [LARGE SCALE GENOMIC DNA]</scope>
    <source>
        <strain evidence="11 12">BC-1</strain>
    </source>
</reference>
<evidence type="ECO:0000256" key="8">
    <source>
        <dbReference type="SAM" id="MobiDB-lite"/>
    </source>
</evidence>
<dbReference type="InterPro" id="IPR043128">
    <property type="entry name" value="Rev_trsase/Diguanyl_cyclase"/>
</dbReference>
<dbReference type="Gene3D" id="3.30.420.10">
    <property type="entry name" value="Ribonuclease H-like superfamily/Ribonuclease H"/>
    <property type="match status" value="1"/>
</dbReference>
<gene>
    <name evidence="11" type="ORF">PF002_g25691</name>
</gene>
<keyword evidence="6" id="KW-0378">Hydrolase</keyword>
<dbReference type="EC" id="2.7.7.49" evidence="1"/>
<keyword evidence="2" id="KW-0808">Transferase</keyword>
<dbReference type="GO" id="GO:0015074">
    <property type="term" value="P:DNA integration"/>
    <property type="evidence" value="ECO:0007669"/>
    <property type="project" value="InterPro"/>
</dbReference>
<accession>A0A6A3WL08</accession>
<dbReference type="FunFam" id="3.10.20.370:FF:000001">
    <property type="entry name" value="Retrovirus-related Pol polyprotein from transposon 17.6-like protein"/>
    <property type="match status" value="1"/>
</dbReference>
<evidence type="ECO:0000256" key="4">
    <source>
        <dbReference type="ARBA" id="ARBA00022722"/>
    </source>
</evidence>
<name>A0A6A3WL08_9STRA</name>
<dbReference type="GO" id="GO:0003964">
    <property type="term" value="F:RNA-directed DNA polymerase activity"/>
    <property type="evidence" value="ECO:0007669"/>
    <property type="project" value="UniProtKB-KW"/>
</dbReference>
<dbReference type="InterPro" id="IPR012337">
    <property type="entry name" value="RNaseH-like_sf"/>
</dbReference>
<dbReference type="EMBL" id="QXGD01002558">
    <property type="protein sequence ID" value="KAE9187096.1"/>
    <property type="molecule type" value="Genomic_DNA"/>
</dbReference>
<evidence type="ECO:0000313" key="12">
    <source>
        <dbReference type="Proteomes" id="UP000440367"/>
    </source>
</evidence>
<dbReference type="Gene3D" id="1.10.340.70">
    <property type="match status" value="1"/>
</dbReference>
<dbReference type="SUPFAM" id="SSF56672">
    <property type="entry name" value="DNA/RNA polymerases"/>
    <property type="match status" value="1"/>
</dbReference>
<protein>
    <recommendedName>
        <fullName evidence="1">RNA-directed DNA polymerase</fullName>
        <ecNumber evidence="1">2.7.7.49</ecNumber>
    </recommendedName>
</protein>
<feature type="region of interest" description="Disordered" evidence="8">
    <location>
        <begin position="1265"/>
        <end position="1352"/>
    </location>
</feature>
<sequence>MLERSRRPNGGYYRMDGEYRRGRHNAARVLSLEEAEAIGIALPSATKVLRSRGKRRVTKQYDYHSGSVYAHPRVEQGDDGRRPRRVGQLRAVHAQTVESLPTARVEVKGKDERIKLDTGAQFSVAGEAWKELGERQEVLPPVDYVEGFTGAVSKVLGVWRFRMRTQYGQYMEVDALIIEGATTEFLLGEDWMLSHGVKIDFVSCEMKWYDGDVKKVVPFACTRTGQPDDQPAKVRLLRRARMQTQTCRNVVVAVAAPEGAVGVFMPRPRTKANLLLAPTLTTVRGGKIVVPVLNLIRATTKLPSREVLGTWAPTSDDMTVMELDGELTNAKVKRWLDEKFGEAKPLSNEGELRMGHMGTEDKELFLQLLRQYPALLEPRTGCPPATTLPVEHEIHTGNEPPIKVRPRRYAQSEHGVIDGEVKGMLKDGVIEKGDGAWGFPVVLVKKKDGSVRFCIDYRMLNAITKRDVYPLPRIDDTLDNLHGAKRYTSLDLHAGYWQVPVALKDRDKTAFVTRQGLFRFMRMPFGLANAPGTFQRMMDAVLRGFTWQTCLVYLDDVIVFSRGGVGQHVVELAMVLERLSNAGLSLKAKKCSFATERLEYLGHELDEKGVHPMASLVESVVNFPVPKDAAAIKSFVHLAGYYRRFVPNFAEKAAPLTRLLRKGVEWSWGAPQQEAFECLKRVLTGRPLLAYPDFSKPFTLVTDASKVGLGAALTQDQGQGEQPVAYASKVNAKNVAQYGITDLECAAVIWAVKLFRPYLYGRKFRLVTDHAALKWLMTSKDLTGRVHRWALQLQEYDFEIVYRPGKDNVVADALSRAPVRTVVGGRTDAAPPGGEGQLTDDEIAAEQAKDKTVQSLKGKKKYGDRRVGEEGALVYIYERDGSKRVVLPSSLSAKVLRENHDSVFACHLRTPQTYAKIAANYWWPDMRAWVRRWVQSCRDCGTRKARAKEVIPPLRSQGVGDAGDRWALDVAGPLPVTDKGNRYVVAAVDYATRYAVVAAVPSHRAPDIANFIVEKLVMVYGPMRELVMDGAPELNGAVVEALVNALQAKQLTPVPYRPALLGLVERFHRTWKDMVAMFVSEAQSDWDRWLPCVAYACNGARHSGTGYSPNELMMGRRLRTPNELLRMSGVTQVGVFADYHRALVKKMALATEAAKKALSKDQARRARYYDRQVRRHSEFQVGDKVWVLRPPKGKGITKLAHKWVGPARIEADAGFDNWEVLRDDTDERVIAHCSFLVKCSCPSRSLGVIAERVLRDLVEEATAAEGVDTNREAPDVPASANTGPARARDRAAGERTEESATVAAGSDSRAAPMAGRGSVAATPGIATTAEPVVAGGSSQQASKPPPAKPQRR</sequence>
<dbReference type="Pfam" id="PF17917">
    <property type="entry name" value="RT_RNaseH"/>
    <property type="match status" value="1"/>
</dbReference>
<dbReference type="InterPro" id="IPR000477">
    <property type="entry name" value="RT_dom"/>
</dbReference>
<dbReference type="SUPFAM" id="SSF50630">
    <property type="entry name" value="Acid proteases"/>
    <property type="match status" value="1"/>
</dbReference>
<dbReference type="GO" id="GO:0004519">
    <property type="term" value="F:endonuclease activity"/>
    <property type="evidence" value="ECO:0007669"/>
    <property type="project" value="UniProtKB-KW"/>
</dbReference>
<dbReference type="InterPro" id="IPR041588">
    <property type="entry name" value="Integrase_H2C2"/>
</dbReference>
<keyword evidence="7" id="KW-0695">RNA-directed DNA polymerase</keyword>
<dbReference type="Proteomes" id="UP000440367">
    <property type="component" value="Unassembled WGS sequence"/>
</dbReference>
<feature type="domain" description="Integrase catalytic" evidence="10">
    <location>
        <begin position="948"/>
        <end position="1117"/>
    </location>
</feature>
<dbReference type="Pfam" id="PF17921">
    <property type="entry name" value="Integrase_H2C2"/>
    <property type="match status" value="1"/>
</dbReference>
<dbReference type="SUPFAM" id="SSF53098">
    <property type="entry name" value="Ribonuclease H-like"/>
    <property type="match status" value="1"/>
</dbReference>
<dbReference type="InterPro" id="IPR021109">
    <property type="entry name" value="Peptidase_aspartic_dom_sf"/>
</dbReference>
<dbReference type="Gene3D" id="3.10.10.10">
    <property type="entry name" value="HIV Type 1 Reverse Transcriptase, subunit A, domain 1"/>
    <property type="match status" value="1"/>
</dbReference>
<evidence type="ECO:0000259" key="9">
    <source>
        <dbReference type="PROSITE" id="PS50878"/>
    </source>
</evidence>
<dbReference type="InterPro" id="IPR001584">
    <property type="entry name" value="Integrase_cat-core"/>
</dbReference>
<evidence type="ECO:0000259" key="10">
    <source>
        <dbReference type="PROSITE" id="PS50994"/>
    </source>
</evidence>
<feature type="compositionally biased region" description="Pro residues" evidence="8">
    <location>
        <begin position="1343"/>
        <end position="1352"/>
    </location>
</feature>
<evidence type="ECO:0000256" key="7">
    <source>
        <dbReference type="ARBA" id="ARBA00022918"/>
    </source>
</evidence>
<evidence type="ECO:0000256" key="3">
    <source>
        <dbReference type="ARBA" id="ARBA00022695"/>
    </source>
</evidence>
<dbReference type="PANTHER" id="PTHR37984:SF5">
    <property type="entry name" value="PROTEIN NYNRIN-LIKE"/>
    <property type="match status" value="1"/>
</dbReference>
<comment type="caution">
    <text evidence="11">The sequence shown here is derived from an EMBL/GenBank/DDBJ whole genome shotgun (WGS) entry which is preliminary data.</text>
</comment>
<dbReference type="PROSITE" id="PS50878">
    <property type="entry name" value="RT_POL"/>
    <property type="match status" value="1"/>
</dbReference>
<organism evidence="11 12">
    <name type="scientific">Phytophthora fragariae</name>
    <dbReference type="NCBI Taxonomy" id="53985"/>
    <lineage>
        <taxon>Eukaryota</taxon>
        <taxon>Sar</taxon>
        <taxon>Stramenopiles</taxon>
        <taxon>Oomycota</taxon>
        <taxon>Peronosporomycetes</taxon>
        <taxon>Peronosporales</taxon>
        <taxon>Peronosporaceae</taxon>
        <taxon>Phytophthora</taxon>
    </lineage>
</organism>
<evidence type="ECO:0000256" key="1">
    <source>
        <dbReference type="ARBA" id="ARBA00012493"/>
    </source>
</evidence>
<dbReference type="FunFam" id="1.10.340.70:FF:000001">
    <property type="entry name" value="Retrovirus-related Pol polyprotein from transposon gypsy-like Protein"/>
    <property type="match status" value="1"/>
</dbReference>
<dbReference type="PANTHER" id="PTHR37984">
    <property type="entry name" value="PROTEIN CBG26694"/>
    <property type="match status" value="1"/>
</dbReference>
<dbReference type="Gene3D" id="3.30.70.270">
    <property type="match status" value="2"/>
</dbReference>
<dbReference type="PROSITE" id="PS50994">
    <property type="entry name" value="INTEGRASE"/>
    <property type="match status" value="1"/>
</dbReference>
<dbReference type="InterPro" id="IPR036397">
    <property type="entry name" value="RNaseH_sf"/>
</dbReference>
<feature type="domain" description="Reverse transcriptase" evidence="9">
    <location>
        <begin position="425"/>
        <end position="605"/>
    </location>
</feature>
<evidence type="ECO:0000256" key="6">
    <source>
        <dbReference type="ARBA" id="ARBA00022801"/>
    </source>
</evidence>
<dbReference type="CDD" id="cd01647">
    <property type="entry name" value="RT_LTR"/>
    <property type="match status" value="1"/>
</dbReference>
<evidence type="ECO:0000256" key="2">
    <source>
        <dbReference type="ARBA" id="ARBA00022679"/>
    </source>
</evidence>
<dbReference type="FunFam" id="3.30.70.270:FF:000020">
    <property type="entry name" value="Transposon Tf2-6 polyprotein-like Protein"/>
    <property type="match status" value="1"/>
</dbReference>
<dbReference type="GO" id="GO:0016787">
    <property type="term" value="F:hydrolase activity"/>
    <property type="evidence" value="ECO:0007669"/>
    <property type="project" value="UniProtKB-KW"/>
</dbReference>